<feature type="repeat" description="Solcar" evidence="8">
    <location>
        <begin position="187"/>
        <end position="277"/>
    </location>
</feature>
<sequence>MENGKKRETVNHAFIGACSMLSFTLLQPLDMIKVRMQLGQGSGVQIASNMLKSEGGYAAFYKGFSATLIKVPLLNVARVGSHSIFATIAIEENAKYGITAGIMAWACRMPIELAQIRMQADATFPTAHRRNYTNVFNALNRVIADEGVRALWRGLGPTLAKDCVQANGTVLSYFPSYRYLKDSLGCGDTTSMIGASAISSFFGCGLSLPFDYVKTQLQTMQPDAYGKYPYTGLFDCARKTFKTGGIAKFYSGFYFYYFRLASSMMMSWFVVKLLRPLDASISECSVK</sequence>
<accession>A0ABU6TAE3</accession>
<gene>
    <name evidence="11" type="ORF">PIB30_022640</name>
</gene>
<dbReference type="Pfam" id="PF00153">
    <property type="entry name" value="Mito_carr"/>
    <property type="match status" value="3"/>
</dbReference>
<feature type="repeat" description="Solcar" evidence="8">
    <location>
        <begin position="7"/>
        <end position="87"/>
    </location>
</feature>
<protein>
    <submittedName>
        <fullName evidence="11">Uncharacterized protein</fullName>
    </submittedName>
</protein>
<proteinExistence type="inferred from homology"/>
<evidence type="ECO:0000256" key="4">
    <source>
        <dbReference type="ARBA" id="ARBA00022692"/>
    </source>
</evidence>
<feature type="transmembrane region" description="Helical" evidence="10">
    <location>
        <begin position="249"/>
        <end position="271"/>
    </location>
</feature>
<reference evidence="11 12" key="1">
    <citation type="journal article" date="2023" name="Plants (Basel)">
        <title>Bridging the Gap: Combining Genomics and Transcriptomics Approaches to Understand Stylosanthes scabra, an Orphan Legume from the Brazilian Caatinga.</title>
        <authorList>
            <person name="Ferreira-Neto J.R.C."/>
            <person name="da Silva M.D."/>
            <person name="Binneck E."/>
            <person name="de Melo N.F."/>
            <person name="da Silva R.H."/>
            <person name="de Melo A.L.T.M."/>
            <person name="Pandolfi V."/>
            <person name="Bustamante F.O."/>
            <person name="Brasileiro-Vidal A.C."/>
            <person name="Benko-Iseppon A.M."/>
        </authorList>
    </citation>
    <scope>NUCLEOTIDE SEQUENCE [LARGE SCALE GENOMIC DNA]</scope>
    <source>
        <tissue evidence="11">Leaves</tissue>
    </source>
</reference>
<keyword evidence="12" id="KW-1185">Reference proteome</keyword>
<dbReference type="InterPro" id="IPR023395">
    <property type="entry name" value="MCP_dom_sf"/>
</dbReference>
<evidence type="ECO:0000256" key="3">
    <source>
        <dbReference type="ARBA" id="ARBA00022448"/>
    </source>
</evidence>
<dbReference type="InterPro" id="IPR018108">
    <property type="entry name" value="MCP_transmembrane"/>
</dbReference>
<dbReference type="SUPFAM" id="SSF103506">
    <property type="entry name" value="Mitochondrial carrier"/>
    <property type="match status" value="1"/>
</dbReference>
<keyword evidence="7 8" id="KW-0472">Membrane</keyword>
<keyword evidence="4 8" id="KW-0812">Transmembrane</keyword>
<dbReference type="InterPro" id="IPR050391">
    <property type="entry name" value="Mito_Metabolite_Transporter"/>
</dbReference>
<feature type="repeat" description="Solcar" evidence="8">
    <location>
        <begin position="88"/>
        <end position="180"/>
    </location>
</feature>
<keyword evidence="3 9" id="KW-0813">Transport</keyword>
<evidence type="ECO:0000313" key="12">
    <source>
        <dbReference type="Proteomes" id="UP001341840"/>
    </source>
</evidence>
<dbReference type="PANTHER" id="PTHR45618">
    <property type="entry name" value="MITOCHONDRIAL DICARBOXYLATE CARRIER-RELATED"/>
    <property type="match status" value="1"/>
</dbReference>
<keyword evidence="5" id="KW-0677">Repeat</keyword>
<evidence type="ECO:0000256" key="7">
    <source>
        <dbReference type="ARBA" id="ARBA00023136"/>
    </source>
</evidence>
<comment type="similarity">
    <text evidence="2 9">Belongs to the mitochondrial carrier (TC 2.A.29) family.</text>
</comment>
<evidence type="ECO:0000313" key="11">
    <source>
        <dbReference type="EMBL" id="MED6145181.1"/>
    </source>
</evidence>
<evidence type="ECO:0000256" key="6">
    <source>
        <dbReference type="ARBA" id="ARBA00022989"/>
    </source>
</evidence>
<evidence type="ECO:0000256" key="5">
    <source>
        <dbReference type="ARBA" id="ARBA00022737"/>
    </source>
</evidence>
<organism evidence="11 12">
    <name type="scientific">Stylosanthes scabra</name>
    <dbReference type="NCBI Taxonomy" id="79078"/>
    <lineage>
        <taxon>Eukaryota</taxon>
        <taxon>Viridiplantae</taxon>
        <taxon>Streptophyta</taxon>
        <taxon>Embryophyta</taxon>
        <taxon>Tracheophyta</taxon>
        <taxon>Spermatophyta</taxon>
        <taxon>Magnoliopsida</taxon>
        <taxon>eudicotyledons</taxon>
        <taxon>Gunneridae</taxon>
        <taxon>Pentapetalae</taxon>
        <taxon>rosids</taxon>
        <taxon>fabids</taxon>
        <taxon>Fabales</taxon>
        <taxon>Fabaceae</taxon>
        <taxon>Papilionoideae</taxon>
        <taxon>50 kb inversion clade</taxon>
        <taxon>dalbergioids sensu lato</taxon>
        <taxon>Dalbergieae</taxon>
        <taxon>Pterocarpus clade</taxon>
        <taxon>Stylosanthes</taxon>
    </lineage>
</organism>
<dbReference type="PROSITE" id="PS50920">
    <property type="entry name" value="SOLCAR"/>
    <property type="match status" value="3"/>
</dbReference>
<keyword evidence="6 10" id="KW-1133">Transmembrane helix</keyword>
<evidence type="ECO:0000256" key="8">
    <source>
        <dbReference type="PROSITE-ProRule" id="PRU00282"/>
    </source>
</evidence>
<dbReference type="EMBL" id="JASCZI010090698">
    <property type="protein sequence ID" value="MED6145181.1"/>
    <property type="molecule type" value="Genomic_DNA"/>
</dbReference>
<evidence type="ECO:0000256" key="9">
    <source>
        <dbReference type="RuleBase" id="RU000488"/>
    </source>
</evidence>
<dbReference type="Proteomes" id="UP001341840">
    <property type="component" value="Unassembled WGS sequence"/>
</dbReference>
<evidence type="ECO:0000256" key="10">
    <source>
        <dbReference type="SAM" id="Phobius"/>
    </source>
</evidence>
<evidence type="ECO:0000256" key="1">
    <source>
        <dbReference type="ARBA" id="ARBA00004141"/>
    </source>
</evidence>
<dbReference type="Gene3D" id="1.50.40.10">
    <property type="entry name" value="Mitochondrial carrier domain"/>
    <property type="match status" value="1"/>
</dbReference>
<comment type="subcellular location">
    <subcellularLocation>
        <location evidence="1">Membrane</location>
        <topology evidence="1">Multi-pass membrane protein</topology>
    </subcellularLocation>
</comment>
<evidence type="ECO:0000256" key="2">
    <source>
        <dbReference type="ARBA" id="ARBA00006375"/>
    </source>
</evidence>
<name>A0ABU6TAE3_9FABA</name>
<comment type="caution">
    <text evidence="11">The sequence shown here is derived from an EMBL/GenBank/DDBJ whole genome shotgun (WGS) entry which is preliminary data.</text>
</comment>